<keyword evidence="15" id="KW-1185">Reference proteome</keyword>
<evidence type="ECO:0000259" key="12">
    <source>
        <dbReference type="Pfam" id="PF00534"/>
    </source>
</evidence>
<dbReference type="RefSeq" id="WP_078482429.1">
    <property type="nucleotide sequence ID" value="NZ_MPRL01000005.1"/>
</dbReference>
<dbReference type="HAMAP" id="MF_00484">
    <property type="entry name" value="Glycogen_synth"/>
    <property type="match status" value="1"/>
</dbReference>
<evidence type="ECO:0000313" key="15">
    <source>
        <dbReference type="Proteomes" id="UP000191110"/>
    </source>
</evidence>
<keyword evidence="7 11" id="KW-0328">Glycosyltransferase</keyword>
<evidence type="ECO:0000256" key="5">
    <source>
        <dbReference type="ARBA" id="ARBA00012588"/>
    </source>
</evidence>
<evidence type="ECO:0000256" key="6">
    <source>
        <dbReference type="ARBA" id="ARBA00019935"/>
    </source>
</evidence>
<evidence type="ECO:0000256" key="7">
    <source>
        <dbReference type="ARBA" id="ARBA00022676"/>
    </source>
</evidence>
<evidence type="ECO:0000256" key="10">
    <source>
        <dbReference type="ARBA" id="ARBA00031722"/>
    </source>
</evidence>
<dbReference type="Proteomes" id="UP000191110">
    <property type="component" value="Unassembled WGS sequence"/>
</dbReference>
<dbReference type="InterPro" id="IPR011835">
    <property type="entry name" value="GS/SS"/>
</dbReference>
<comment type="similarity">
    <text evidence="4 11">Belongs to the glycosyltransferase 1 family. Bacterial/plant glycogen synthase subfamily.</text>
</comment>
<keyword evidence="8 11" id="KW-0808">Transferase</keyword>
<feature type="domain" description="Glycosyl transferase family 1" evidence="12">
    <location>
        <begin position="289"/>
        <end position="422"/>
    </location>
</feature>
<comment type="pathway">
    <text evidence="3 11">Glycan biosynthesis; glycogen biosynthesis.</text>
</comment>
<evidence type="ECO:0000313" key="14">
    <source>
        <dbReference type="EMBL" id="OOZ41809.1"/>
    </source>
</evidence>
<sequence length="482" mass="53434">MKVLFVTSEAHPLIKTGGLADVCGSLPIALKRQRQDVRVVLPAYPQVVAKAGALKLLAEVTLPDSSQPVRILAGQLPESKVPLYLVDTPELFDRDGGPYGDQHGEDWHDNAERFAHFSQVAVEIAMDRAGLNWQPELVHCHDWQSGLVPALLSLEENRPKTLFTIHNLSYQGLFDHLTFARLGLADSLWHMHGLEFHGMLSMIKGGLIYADWLTTVSPTYAREIQTGEYGYGLEGLLSHRADRLIGILNGIDDEIWNPNRDALIEHPFNAHKLKGKAANKAALQQQFGLTVDADRPLFGLVGRLVEQKGIDLVIENLPWLLARGAQLALLGSGESRFESVLLDFAKDYPDQIGLEIGYNEQLAHRIEASADLFLMPSRFEPCGLNQLYSLRYGTVPVVRSTGGLADSVIHADAESMADGSATGFRFEHADIGGLRWALGEALNLFNSDPKGWQQLVRNGMRQDFSWKSSAHHYIELYHKALS</sequence>
<evidence type="ECO:0000256" key="3">
    <source>
        <dbReference type="ARBA" id="ARBA00004964"/>
    </source>
</evidence>
<dbReference type="InterPro" id="IPR001296">
    <property type="entry name" value="Glyco_trans_1"/>
</dbReference>
<dbReference type="EC" id="2.4.1.21" evidence="5 11"/>
<dbReference type="CDD" id="cd03791">
    <property type="entry name" value="GT5_Glycogen_synthase_DULL1-like"/>
    <property type="match status" value="1"/>
</dbReference>
<dbReference type="PANTHER" id="PTHR45825">
    <property type="entry name" value="GRANULE-BOUND STARCH SYNTHASE 1, CHLOROPLASTIC/AMYLOPLASTIC"/>
    <property type="match status" value="1"/>
</dbReference>
<accession>A0A1T2L9M5</accession>
<evidence type="ECO:0000256" key="4">
    <source>
        <dbReference type="ARBA" id="ARBA00010281"/>
    </source>
</evidence>
<evidence type="ECO:0000256" key="9">
    <source>
        <dbReference type="ARBA" id="ARBA00023056"/>
    </source>
</evidence>
<dbReference type="EMBL" id="MPRL01000005">
    <property type="protein sequence ID" value="OOZ41809.1"/>
    <property type="molecule type" value="Genomic_DNA"/>
</dbReference>
<dbReference type="Pfam" id="PF08323">
    <property type="entry name" value="Glyco_transf_5"/>
    <property type="match status" value="1"/>
</dbReference>
<reference evidence="14 15" key="1">
    <citation type="submission" date="2016-11" db="EMBL/GenBank/DDBJ databases">
        <title>Mixed transmission modes and dynamic genome evolution in an obligate animal-bacterial symbiosis.</title>
        <authorList>
            <person name="Russell S.L."/>
            <person name="Corbett-Detig R.B."/>
            <person name="Cavanaugh C.M."/>
        </authorList>
    </citation>
    <scope>NUCLEOTIDE SEQUENCE [LARGE SCALE GENOMIC DNA]</scope>
    <source>
        <strain evidence="14">Sveles-Q1</strain>
    </source>
</reference>
<organism evidence="14 15">
    <name type="scientific">Solemya pervernicosa gill symbiont</name>
    <dbReference type="NCBI Taxonomy" id="642797"/>
    <lineage>
        <taxon>Bacteria</taxon>
        <taxon>Pseudomonadati</taxon>
        <taxon>Pseudomonadota</taxon>
        <taxon>Gammaproteobacteria</taxon>
        <taxon>sulfur-oxidizing symbionts</taxon>
    </lineage>
</organism>
<feature type="domain" description="Starch synthase catalytic" evidence="13">
    <location>
        <begin position="2"/>
        <end position="238"/>
    </location>
</feature>
<dbReference type="GO" id="GO:0009011">
    <property type="term" value="F:alpha-1,4-glucan glucosyltransferase (ADP-glucose donor) activity"/>
    <property type="evidence" value="ECO:0007669"/>
    <property type="project" value="UniProtKB-UniRule"/>
</dbReference>
<feature type="binding site" evidence="11">
    <location>
        <position position="15"/>
    </location>
    <ligand>
        <name>ADP-alpha-D-glucose</name>
        <dbReference type="ChEBI" id="CHEBI:57498"/>
    </ligand>
</feature>
<keyword evidence="9 11" id="KW-0320">Glycogen biosynthesis</keyword>
<dbReference type="GO" id="GO:0005978">
    <property type="term" value="P:glycogen biosynthetic process"/>
    <property type="evidence" value="ECO:0007669"/>
    <property type="project" value="UniProtKB-UniRule"/>
</dbReference>
<proteinExistence type="inferred from homology"/>
<gene>
    <name evidence="11" type="primary">glgA</name>
    <name evidence="14" type="ORF">BOW53_02060</name>
</gene>
<dbReference type="NCBIfam" id="TIGR02095">
    <property type="entry name" value="glgA"/>
    <property type="match status" value="1"/>
</dbReference>
<dbReference type="InterPro" id="IPR013534">
    <property type="entry name" value="Starch_synth_cat_dom"/>
</dbReference>
<evidence type="ECO:0000256" key="1">
    <source>
        <dbReference type="ARBA" id="ARBA00001478"/>
    </source>
</evidence>
<dbReference type="UniPathway" id="UPA00164"/>
<name>A0A1T2L9M5_9GAMM</name>
<comment type="function">
    <text evidence="2 11">Synthesizes alpha-1,4-glucan chains using ADP-glucose.</text>
</comment>
<comment type="caution">
    <text evidence="14">The sequence shown here is derived from an EMBL/GenBank/DDBJ whole genome shotgun (WGS) entry which is preliminary data.</text>
</comment>
<comment type="catalytic activity">
    <reaction evidence="1 11">
        <text>[(1-&gt;4)-alpha-D-glucosyl](n) + ADP-alpha-D-glucose = [(1-&gt;4)-alpha-D-glucosyl](n+1) + ADP + H(+)</text>
        <dbReference type="Rhea" id="RHEA:18189"/>
        <dbReference type="Rhea" id="RHEA-COMP:9584"/>
        <dbReference type="Rhea" id="RHEA-COMP:9587"/>
        <dbReference type="ChEBI" id="CHEBI:15378"/>
        <dbReference type="ChEBI" id="CHEBI:15444"/>
        <dbReference type="ChEBI" id="CHEBI:57498"/>
        <dbReference type="ChEBI" id="CHEBI:456216"/>
        <dbReference type="EC" id="2.4.1.21"/>
    </reaction>
</comment>
<evidence type="ECO:0000256" key="11">
    <source>
        <dbReference type="HAMAP-Rule" id="MF_00484"/>
    </source>
</evidence>
<dbReference type="PANTHER" id="PTHR45825:SF11">
    <property type="entry name" value="ALPHA AMYLASE DOMAIN-CONTAINING PROTEIN"/>
    <property type="match status" value="1"/>
</dbReference>
<dbReference type="GO" id="GO:0004373">
    <property type="term" value="F:alpha-1,4-glucan glucosyltransferase (UDP-glucose donor) activity"/>
    <property type="evidence" value="ECO:0007669"/>
    <property type="project" value="InterPro"/>
</dbReference>
<evidence type="ECO:0000256" key="2">
    <source>
        <dbReference type="ARBA" id="ARBA00002764"/>
    </source>
</evidence>
<evidence type="ECO:0000256" key="8">
    <source>
        <dbReference type="ARBA" id="ARBA00022679"/>
    </source>
</evidence>
<dbReference type="Pfam" id="PF00534">
    <property type="entry name" value="Glycos_transf_1"/>
    <property type="match status" value="1"/>
</dbReference>
<evidence type="ECO:0000259" key="13">
    <source>
        <dbReference type="Pfam" id="PF08323"/>
    </source>
</evidence>
<dbReference type="AlphaFoldDB" id="A0A1T2L9M5"/>
<dbReference type="SUPFAM" id="SSF53756">
    <property type="entry name" value="UDP-Glycosyltransferase/glycogen phosphorylase"/>
    <property type="match status" value="1"/>
</dbReference>
<dbReference type="Gene3D" id="3.40.50.2000">
    <property type="entry name" value="Glycogen Phosphorylase B"/>
    <property type="match status" value="2"/>
</dbReference>
<dbReference type="NCBIfam" id="NF001899">
    <property type="entry name" value="PRK00654.1-2"/>
    <property type="match status" value="1"/>
</dbReference>
<dbReference type="OrthoDB" id="9808590at2"/>
<protein>
    <recommendedName>
        <fullName evidence="6 11">Glycogen synthase</fullName>
        <ecNumber evidence="5 11">2.4.1.21</ecNumber>
    </recommendedName>
    <alternativeName>
        <fullName evidence="10 11">Starch [bacterial glycogen] synthase</fullName>
    </alternativeName>
</protein>